<feature type="compositionally biased region" description="Polar residues" evidence="7">
    <location>
        <begin position="504"/>
        <end position="520"/>
    </location>
</feature>
<dbReference type="PANTHER" id="PTHR45973:SF9">
    <property type="entry name" value="LEUCINE-RICH REPEAT-CONTAINING PROTEIN 46"/>
    <property type="match status" value="1"/>
</dbReference>
<evidence type="ECO:0000256" key="1">
    <source>
        <dbReference type="ARBA" id="ARBA00004138"/>
    </source>
</evidence>
<evidence type="ECO:0000256" key="2">
    <source>
        <dbReference type="ARBA" id="ARBA00006453"/>
    </source>
</evidence>
<dbReference type="FunFam" id="3.80.10.10:FF:000331">
    <property type="entry name" value="Dynein assembly factor 1, axonemal homolog"/>
    <property type="match status" value="1"/>
</dbReference>
<evidence type="ECO:0000256" key="4">
    <source>
        <dbReference type="ARBA" id="ARBA00022737"/>
    </source>
</evidence>
<evidence type="ECO:0000256" key="6">
    <source>
        <dbReference type="ARBA" id="ARBA00023273"/>
    </source>
</evidence>
<feature type="region of interest" description="Disordered" evidence="7">
    <location>
        <begin position="496"/>
        <end position="520"/>
    </location>
</feature>
<comment type="caution">
    <text evidence="8">The sequence shown here is derived from an EMBL/GenBank/DDBJ whole genome shotgun (WGS) entry which is preliminary data.</text>
</comment>
<protein>
    <submittedName>
        <fullName evidence="8">Dynein assembly factor 1, axonemal</fullName>
    </submittedName>
</protein>
<dbReference type="SMART" id="SM00365">
    <property type="entry name" value="LRR_SD22"/>
    <property type="match status" value="4"/>
</dbReference>
<comment type="similarity">
    <text evidence="2">Belongs to the DNAAF1 family.</text>
</comment>
<dbReference type="InterPro" id="IPR001611">
    <property type="entry name" value="Leu-rich_rpt"/>
</dbReference>
<gene>
    <name evidence="8" type="ORF">JOB18_039263</name>
</gene>
<dbReference type="GO" id="GO:0070840">
    <property type="term" value="F:dynein complex binding"/>
    <property type="evidence" value="ECO:0007669"/>
    <property type="project" value="TreeGrafter"/>
</dbReference>
<evidence type="ECO:0000256" key="3">
    <source>
        <dbReference type="ARBA" id="ARBA00022614"/>
    </source>
</evidence>
<comment type="subcellular location">
    <subcellularLocation>
        <location evidence="1">Cell projection</location>
        <location evidence="1">Cilium</location>
    </subcellularLocation>
</comment>
<dbReference type="InterPro" id="IPR050576">
    <property type="entry name" value="Cilia_flagella_integrity"/>
</dbReference>
<name>A0AAV6Q318_SOLSE</name>
<dbReference type="AlphaFoldDB" id="A0AAV6Q318"/>
<dbReference type="EMBL" id="JAGKHQ010000020">
    <property type="protein sequence ID" value="KAG7479934.1"/>
    <property type="molecule type" value="Genomic_DNA"/>
</dbReference>
<evidence type="ECO:0000256" key="5">
    <source>
        <dbReference type="ARBA" id="ARBA00023069"/>
    </source>
</evidence>
<keyword evidence="4" id="KW-0677">Repeat</keyword>
<sequence length="520" mass="59344">MAGNIIQQKPLRGRLGDPELPAPRMTKKFLKDHCKQHHLYATPYLNDTLYLHFKGFSLIENLEDYTGLRCLWLQSNGIQRIENLNAQIDMRCLFLQQNFIYKLENLEHMKKLSTLNVSNNYIHRIENISCLPKLSTLEITNNRLETVEDIEHLSQCLAISVLDISHNMLNDPRILPVLEAMPDLRVLNLTGNAVVNKIPNYRKTMTAHLKQLTYLDNRPVFPRERACADAWAVGGQEGERKAREEWDTRETRKIQASLDAIAMIKKAAQERRHIRELQAKGATKVFPTPCDENDTQILTSSQEKMEDFEQDCMDAHGESLHNQAEHKCGLKTELVEKTAQPSEGLLIEPLEKYEMMLPWRDEREGEHPKQTEQEQQCVAPTIEREKGDNTQQIQSRLFKFMGNEAVLVNMSVQCEKEQPSPVMVAPPEADEILVAPTYGPGPLVTELKDVEQLETIHLPLHIDDLPDLEDVDTEYLTAMVSSQLVFKPIIEVMSGRSSDEDEASGNQSKIIPTLNPDISL</sequence>
<dbReference type="FunFam" id="3.80.10.10:FF:000166">
    <property type="entry name" value="Dynein assembly factor 1, axonemal"/>
    <property type="match status" value="1"/>
</dbReference>
<keyword evidence="5" id="KW-0969">Cilium</keyword>
<evidence type="ECO:0000256" key="7">
    <source>
        <dbReference type="SAM" id="MobiDB-lite"/>
    </source>
</evidence>
<keyword evidence="6" id="KW-0966">Cell projection</keyword>
<dbReference type="Proteomes" id="UP000693946">
    <property type="component" value="Linkage Group LG8"/>
</dbReference>
<keyword evidence="3" id="KW-0433">Leucine-rich repeat</keyword>
<dbReference type="PANTHER" id="PTHR45973">
    <property type="entry name" value="PROTEIN PHOSPHATASE 1 REGULATORY SUBUNIT SDS22-RELATED"/>
    <property type="match status" value="1"/>
</dbReference>
<dbReference type="Pfam" id="PF14580">
    <property type="entry name" value="LRR_9"/>
    <property type="match status" value="1"/>
</dbReference>
<evidence type="ECO:0000313" key="9">
    <source>
        <dbReference type="Proteomes" id="UP000693946"/>
    </source>
</evidence>
<proteinExistence type="inferred from homology"/>
<keyword evidence="9" id="KW-1185">Reference proteome</keyword>
<accession>A0AAV6Q318</accession>
<reference evidence="8 9" key="1">
    <citation type="journal article" date="2021" name="Sci. Rep.">
        <title>Chromosome anchoring in Senegalese sole (Solea senegalensis) reveals sex-associated markers and genome rearrangements in flatfish.</title>
        <authorList>
            <person name="Guerrero-Cozar I."/>
            <person name="Gomez-Garrido J."/>
            <person name="Berbel C."/>
            <person name="Martinez-Blanch J.F."/>
            <person name="Alioto T."/>
            <person name="Claros M.G."/>
            <person name="Gagnaire P.A."/>
            <person name="Manchado M."/>
        </authorList>
    </citation>
    <scope>NUCLEOTIDE SEQUENCE [LARGE SCALE GENOMIC DNA]</scope>
    <source>
        <strain evidence="8">Sse05_10M</strain>
    </source>
</reference>
<organism evidence="8 9">
    <name type="scientific">Solea senegalensis</name>
    <name type="common">Senegalese sole</name>
    <dbReference type="NCBI Taxonomy" id="28829"/>
    <lineage>
        <taxon>Eukaryota</taxon>
        <taxon>Metazoa</taxon>
        <taxon>Chordata</taxon>
        <taxon>Craniata</taxon>
        <taxon>Vertebrata</taxon>
        <taxon>Euteleostomi</taxon>
        <taxon>Actinopterygii</taxon>
        <taxon>Neopterygii</taxon>
        <taxon>Teleostei</taxon>
        <taxon>Neoteleostei</taxon>
        <taxon>Acanthomorphata</taxon>
        <taxon>Carangaria</taxon>
        <taxon>Pleuronectiformes</taxon>
        <taxon>Pleuronectoidei</taxon>
        <taxon>Soleidae</taxon>
        <taxon>Solea</taxon>
    </lineage>
</organism>
<dbReference type="GO" id="GO:0005930">
    <property type="term" value="C:axoneme"/>
    <property type="evidence" value="ECO:0007669"/>
    <property type="project" value="TreeGrafter"/>
</dbReference>
<dbReference type="GO" id="GO:0035082">
    <property type="term" value="P:axoneme assembly"/>
    <property type="evidence" value="ECO:0007669"/>
    <property type="project" value="TreeGrafter"/>
</dbReference>
<dbReference type="PROSITE" id="PS51450">
    <property type="entry name" value="LRR"/>
    <property type="match status" value="3"/>
</dbReference>
<evidence type="ECO:0000313" key="8">
    <source>
        <dbReference type="EMBL" id="KAG7479934.1"/>
    </source>
</evidence>